<gene>
    <name evidence="1" type="ORF">Naga_100574g2</name>
</gene>
<dbReference type="Proteomes" id="UP000019335">
    <property type="component" value="Unassembled WGS sequence"/>
</dbReference>
<evidence type="ECO:0000313" key="1">
    <source>
        <dbReference type="EMBL" id="EWM20482.1"/>
    </source>
</evidence>
<protein>
    <submittedName>
        <fullName evidence="1">Uncharacterized protein</fullName>
    </submittedName>
</protein>
<accession>W7T198</accession>
<dbReference type="AlphaFoldDB" id="W7T198"/>
<name>W7T198_9STRA</name>
<reference evidence="1 2" key="1">
    <citation type="journal article" date="2014" name="Mol. Plant">
        <title>Chromosome Scale Genome Assembly and Transcriptome Profiling of Nannochloropsis gaditana in Nitrogen Depletion.</title>
        <authorList>
            <person name="Corteggiani Carpinelli E."/>
            <person name="Telatin A."/>
            <person name="Vitulo N."/>
            <person name="Forcato C."/>
            <person name="D'Angelo M."/>
            <person name="Schiavon R."/>
            <person name="Vezzi A."/>
            <person name="Giacometti G.M."/>
            <person name="Morosinotto T."/>
            <person name="Valle G."/>
        </authorList>
    </citation>
    <scope>NUCLEOTIDE SEQUENCE [LARGE SCALE GENOMIC DNA]</scope>
    <source>
        <strain evidence="1 2">B-31</strain>
    </source>
</reference>
<dbReference type="EMBL" id="AZIL01003039">
    <property type="protein sequence ID" value="EWM20482.1"/>
    <property type="molecule type" value="Genomic_DNA"/>
</dbReference>
<dbReference type="OrthoDB" id="116380at2759"/>
<evidence type="ECO:0000313" key="2">
    <source>
        <dbReference type="Proteomes" id="UP000019335"/>
    </source>
</evidence>
<keyword evidence="2" id="KW-1185">Reference proteome</keyword>
<comment type="caution">
    <text evidence="1">The sequence shown here is derived from an EMBL/GenBank/DDBJ whole genome shotgun (WGS) entry which is preliminary data.</text>
</comment>
<proteinExistence type="predicted"/>
<organism evidence="1 2">
    <name type="scientific">Nannochloropsis gaditana</name>
    <dbReference type="NCBI Taxonomy" id="72520"/>
    <lineage>
        <taxon>Eukaryota</taxon>
        <taxon>Sar</taxon>
        <taxon>Stramenopiles</taxon>
        <taxon>Ochrophyta</taxon>
        <taxon>Eustigmatophyceae</taxon>
        <taxon>Eustigmatales</taxon>
        <taxon>Monodopsidaceae</taxon>
        <taxon>Nannochloropsis</taxon>
    </lineage>
</organism>
<sequence length="80" mass="9085">MMVIASGKSEPCINQLLDSTNNVQIDVRMEIMGSLLGKSLIRDQPTEYFRPLEMTMNCVQLGKTLSRIISYCLAYTSREH</sequence>